<dbReference type="Gene3D" id="3.40.30.10">
    <property type="entry name" value="Glutaredoxin"/>
    <property type="match status" value="1"/>
</dbReference>
<name>A0A367JXV6_RHIAZ</name>
<dbReference type="GO" id="GO:0005737">
    <property type="term" value="C:cytoplasm"/>
    <property type="evidence" value="ECO:0007669"/>
    <property type="project" value="TreeGrafter"/>
</dbReference>
<dbReference type="InterPro" id="IPR036249">
    <property type="entry name" value="Thioredoxin-like_sf"/>
</dbReference>
<keyword evidence="4" id="KW-1185">Reference proteome</keyword>
<dbReference type="EMBL" id="PJQL01000539">
    <property type="protein sequence ID" value="RCH94794.1"/>
    <property type="molecule type" value="Genomic_DNA"/>
</dbReference>
<keyword evidence="1" id="KW-0812">Transmembrane</keyword>
<dbReference type="Proteomes" id="UP000252139">
    <property type="component" value="Unassembled WGS sequence"/>
</dbReference>
<dbReference type="OrthoDB" id="423313at2759"/>
<keyword evidence="1" id="KW-0472">Membrane</keyword>
<organism evidence="3 4">
    <name type="scientific">Rhizopus azygosporus</name>
    <name type="common">Rhizopus microsporus var. azygosporus</name>
    <dbReference type="NCBI Taxonomy" id="86630"/>
    <lineage>
        <taxon>Eukaryota</taxon>
        <taxon>Fungi</taxon>
        <taxon>Fungi incertae sedis</taxon>
        <taxon>Mucoromycota</taxon>
        <taxon>Mucoromycotina</taxon>
        <taxon>Mucoromycetes</taxon>
        <taxon>Mucorales</taxon>
        <taxon>Mucorineae</taxon>
        <taxon>Rhizopodaceae</taxon>
        <taxon>Rhizopus</taxon>
    </lineage>
</organism>
<dbReference type="STRING" id="86630.A0A367JXV6"/>
<keyword evidence="1" id="KW-1133">Transmembrane helix</keyword>
<dbReference type="GO" id="GO:0015038">
    <property type="term" value="F:glutathione disulfide oxidoreductase activity"/>
    <property type="evidence" value="ECO:0007669"/>
    <property type="project" value="TreeGrafter"/>
</dbReference>
<dbReference type="InterPro" id="IPR014025">
    <property type="entry name" value="Glutaredoxin_subgr"/>
</dbReference>
<proteinExistence type="predicted"/>
<protein>
    <recommendedName>
        <fullName evidence="2">Glutaredoxin domain-containing protein</fullName>
    </recommendedName>
</protein>
<accession>A0A367JXV6</accession>
<dbReference type="Pfam" id="PF00462">
    <property type="entry name" value="Glutaredoxin"/>
    <property type="match status" value="1"/>
</dbReference>
<sequence length="176" mass="20581">MSSQQLPLTVQDDIQVKTRQPKERISTYFNPRRIRLWILLACVFMSTVALMKYSGTFQHIITEDEVILSKKLSLKEEIIHDINSHPLIVYSKTYCPYSQKAKKILKEYKLKPFKIVEVDLRDDDYEIKMALKDISDRETFPNIFINGQTLGGSDNLEELHNRGELERILADNHLLI</sequence>
<evidence type="ECO:0000256" key="1">
    <source>
        <dbReference type="SAM" id="Phobius"/>
    </source>
</evidence>
<dbReference type="InterPro" id="IPR011899">
    <property type="entry name" value="Glutaredoxin_euk/vir"/>
</dbReference>
<evidence type="ECO:0000313" key="3">
    <source>
        <dbReference type="EMBL" id="RCH94794.1"/>
    </source>
</evidence>
<evidence type="ECO:0000313" key="4">
    <source>
        <dbReference type="Proteomes" id="UP000252139"/>
    </source>
</evidence>
<dbReference type="AlphaFoldDB" id="A0A367JXV6"/>
<reference evidence="3 4" key="1">
    <citation type="journal article" date="2018" name="G3 (Bethesda)">
        <title>Phylogenetic and Phylogenomic Definition of Rhizopus Species.</title>
        <authorList>
            <person name="Gryganskyi A.P."/>
            <person name="Golan J."/>
            <person name="Dolatabadi S."/>
            <person name="Mondo S."/>
            <person name="Robb S."/>
            <person name="Idnurm A."/>
            <person name="Muszewska A."/>
            <person name="Steczkiewicz K."/>
            <person name="Masonjones S."/>
            <person name="Liao H.L."/>
            <person name="Gajdeczka M.T."/>
            <person name="Anike F."/>
            <person name="Vuek A."/>
            <person name="Anishchenko I.M."/>
            <person name="Voigt K."/>
            <person name="de Hoog G.S."/>
            <person name="Smith M.E."/>
            <person name="Heitman J."/>
            <person name="Vilgalys R."/>
            <person name="Stajich J.E."/>
        </authorList>
    </citation>
    <scope>NUCLEOTIDE SEQUENCE [LARGE SCALE GENOMIC DNA]</scope>
    <source>
        <strain evidence="3 4">CBS 357.93</strain>
    </source>
</reference>
<dbReference type="InterPro" id="IPR002109">
    <property type="entry name" value="Glutaredoxin"/>
</dbReference>
<comment type="caution">
    <text evidence="3">The sequence shown here is derived from an EMBL/GenBank/DDBJ whole genome shotgun (WGS) entry which is preliminary data.</text>
</comment>
<dbReference type="CDD" id="cd03419">
    <property type="entry name" value="GRX_GRXh_1_2_like"/>
    <property type="match status" value="1"/>
</dbReference>
<feature type="transmembrane region" description="Helical" evidence="1">
    <location>
        <begin position="34"/>
        <end position="53"/>
    </location>
</feature>
<dbReference type="PANTHER" id="PTHR45694:SF18">
    <property type="entry name" value="GLUTAREDOXIN-1-RELATED"/>
    <property type="match status" value="1"/>
</dbReference>
<dbReference type="GO" id="GO:0034599">
    <property type="term" value="P:cellular response to oxidative stress"/>
    <property type="evidence" value="ECO:0007669"/>
    <property type="project" value="TreeGrafter"/>
</dbReference>
<dbReference type="NCBIfam" id="TIGR02180">
    <property type="entry name" value="GRX_euk"/>
    <property type="match status" value="1"/>
</dbReference>
<gene>
    <name evidence="3" type="ORF">CU097_012258</name>
</gene>
<dbReference type="SUPFAM" id="SSF52833">
    <property type="entry name" value="Thioredoxin-like"/>
    <property type="match status" value="1"/>
</dbReference>
<feature type="domain" description="Glutaredoxin" evidence="2">
    <location>
        <begin position="88"/>
        <end position="148"/>
    </location>
</feature>
<dbReference type="PROSITE" id="PS51354">
    <property type="entry name" value="GLUTAREDOXIN_2"/>
    <property type="match status" value="1"/>
</dbReference>
<dbReference type="PANTHER" id="PTHR45694">
    <property type="entry name" value="GLUTAREDOXIN 2"/>
    <property type="match status" value="1"/>
</dbReference>
<dbReference type="PRINTS" id="PR00160">
    <property type="entry name" value="GLUTAREDOXIN"/>
</dbReference>
<evidence type="ECO:0000259" key="2">
    <source>
        <dbReference type="Pfam" id="PF00462"/>
    </source>
</evidence>